<evidence type="ECO:0000259" key="9">
    <source>
        <dbReference type="Pfam" id="PF25183"/>
    </source>
</evidence>
<keyword evidence="4" id="KW-0812">Transmembrane</keyword>
<evidence type="ECO:0000256" key="1">
    <source>
        <dbReference type="ARBA" id="ARBA00004571"/>
    </source>
</evidence>
<dbReference type="InterPro" id="IPR036942">
    <property type="entry name" value="Beta-barrel_TonB_sf"/>
</dbReference>
<proteinExistence type="predicted"/>
<dbReference type="SUPFAM" id="SSF56935">
    <property type="entry name" value="Porins"/>
    <property type="match status" value="1"/>
</dbReference>
<evidence type="ECO:0000259" key="8">
    <source>
        <dbReference type="Pfam" id="PF07715"/>
    </source>
</evidence>
<dbReference type="RefSeq" id="WP_022968369.1">
    <property type="nucleotide sequence ID" value="NZ_ATVD01000001.1"/>
</dbReference>
<comment type="caution">
    <text evidence="10">The sequence shown here is derived from an EMBL/GenBank/DDBJ whole genome shotgun (WGS) entry which is preliminary data.</text>
</comment>
<dbReference type="PANTHER" id="PTHR30069">
    <property type="entry name" value="TONB-DEPENDENT OUTER MEMBRANE RECEPTOR"/>
    <property type="match status" value="1"/>
</dbReference>
<dbReference type="Pfam" id="PF25183">
    <property type="entry name" value="OMP_b-brl_4"/>
    <property type="match status" value="2"/>
</dbReference>
<dbReference type="GO" id="GO:0030246">
    <property type="term" value="F:carbohydrate binding"/>
    <property type="evidence" value="ECO:0007669"/>
    <property type="project" value="InterPro"/>
</dbReference>
<dbReference type="InterPro" id="IPR037066">
    <property type="entry name" value="Plug_dom_sf"/>
</dbReference>
<dbReference type="Gene3D" id="2.170.130.10">
    <property type="entry name" value="TonB-dependent receptor, plug domain"/>
    <property type="match status" value="1"/>
</dbReference>
<dbReference type="GO" id="GO:0015344">
    <property type="term" value="F:siderophore uptake transmembrane transporter activity"/>
    <property type="evidence" value="ECO:0007669"/>
    <property type="project" value="TreeGrafter"/>
</dbReference>
<comment type="subcellular location">
    <subcellularLocation>
        <location evidence="1">Cell outer membrane</location>
        <topology evidence="1">Multi-pass membrane protein</topology>
    </subcellularLocation>
</comment>
<protein>
    <submittedName>
        <fullName evidence="10">Uncharacterized protein</fullName>
    </submittedName>
</protein>
<gene>
    <name evidence="10" type="ORF">N789_09525</name>
</gene>
<dbReference type="InterPro" id="IPR039426">
    <property type="entry name" value="TonB-dep_rcpt-like"/>
</dbReference>
<evidence type="ECO:0000256" key="3">
    <source>
        <dbReference type="ARBA" id="ARBA00022452"/>
    </source>
</evidence>
<dbReference type="STRING" id="1121015.GCA_000420545_00717"/>
<dbReference type="GO" id="GO:0009279">
    <property type="term" value="C:cell outer membrane"/>
    <property type="evidence" value="ECO:0007669"/>
    <property type="project" value="UniProtKB-SubCell"/>
</dbReference>
<organism evidence="10 11">
    <name type="scientific">Arenimonas oryziterrae DSM 21050 = YC6267</name>
    <dbReference type="NCBI Taxonomy" id="1121015"/>
    <lineage>
        <taxon>Bacteria</taxon>
        <taxon>Pseudomonadati</taxon>
        <taxon>Pseudomonadota</taxon>
        <taxon>Gammaproteobacteria</taxon>
        <taxon>Lysobacterales</taxon>
        <taxon>Lysobacteraceae</taxon>
        <taxon>Arenimonas</taxon>
    </lineage>
</organism>
<keyword evidence="11" id="KW-1185">Reference proteome</keyword>
<dbReference type="InterPro" id="IPR012910">
    <property type="entry name" value="Plug_dom"/>
</dbReference>
<dbReference type="OrthoDB" id="9768147at2"/>
<evidence type="ECO:0000313" key="10">
    <source>
        <dbReference type="EMBL" id="KFN43504.1"/>
    </source>
</evidence>
<dbReference type="InterPro" id="IPR013784">
    <property type="entry name" value="Carb-bd-like_fold"/>
</dbReference>
<dbReference type="Gene3D" id="2.40.170.20">
    <property type="entry name" value="TonB-dependent receptor, beta-barrel domain"/>
    <property type="match status" value="1"/>
</dbReference>
<keyword evidence="5" id="KW-0472">Membrane</keyword>
<accession>A0A091AY03</accession>
<evidence type="ECO:0000256" key="4">
    <source>
        <dbReference type="ARBA" id="ARBA00022692"/>
    </source>
</evidence>
<dbReference type="Proteomes" id="UP000029385">
    <property type="component" value="Unassembled WGS sequence"/>
</dbReference>
<feature type="domain" description="TonB-dependent transporter Oar-like beta-barrel" evidence="9">
    <location>
        <begin position="320"/>
        <end position="570"/>
    </location>
</feature>
<dbReference type="SUPFAM" id="SSF49452">
    <property type="entry name" value="Starch-binding domain-like"/>
    <property type="match status" value="1"/>
</dbReference>
<dbReference type="InterPro" id="IPR057601">
    <property type="entry name" value="Oar-like_b-barrel"/>
</dbReference>
<keyword evidence="6" id="KW-0998">Cell outer membrane</keyword>
<dbReference type="Pfam" id="PF07715">
    <property type="entry name" value="Plug"/>
    <property type="match status" value="1"/>
</dbReference>
<evidence type="ECO:0000256" key="6">
    <source>
        <dbReference type="ARBA" id="ARBA00023237"/>
    </source>
</evidence>
<dbReference type="Pfam" id="PF13620">
    <property type="entry name" value="CarboxypepD_reg"/>
    <property type="match status" value="1"/>
</dbReference>
<keyword evidence="7" id="KW-0732">Signal</keyword>
<keyword evidence="2" id="KW-0813">Transport</keyword>
<feature type="domain" description="TonB-dependent transporter Oar-like beta-barrel" evidence="9">
    <location>
        <begin position="580"/>
        <end position="859"/>
    </location>
</feature>
<dbReference type="AlphaFoldDB" id="A0A091AY03"/>
<feature type="signal peptide" evidence="7">
    <location>
        <begin position="1"/>
        <end position="29"/>
    </location>
</feature>
<reference evidence="10 11" key="1">
    <citation type="submission" date="2013-09" db="EMBL/GenBank/DDBJ databases">
        <title>Genome sequencing of Arenimonas oryziterrae.</title>
        <authorList>
            <person name="Chen F."/>
            <person name="Wang G."/>
        </authorList>
    </citation>
    <scope>NUCLEOTIDE SEQUENCE [LARGE SCALE GENOMIC DNA]</scope>
    <source>
        <strain evidence="10 11">YC6267</strain>
    </source>
</reference>
<dbReference type="Gene3D" id="2.60.40.1120">
    <property type="entry name" value="Carboxypeptidase-like, regulatory domain"/>
    <property type="match status" value="1"/>
</dbReference>
<name>A0A091AY03_9GAMM</name>
<sequence length="987" mass="107089">MASKIINKGLKRTALSLALGMCFAGAVQAQSNTNGSVFGQATSGDTIIVENASTGFKREISVSSDGSYRASSLPTGTYKVTVKHADGTTSTRDNVAVNVGTGTPVNFAANSATEIGAVEVSGAGAVNPIDVSSVESNTILTEAQIDRIPVGRNVTSLALLAPGTTRGDARMGEKSLASFGGASVAENVYYINGFNVTNILSGTAFNEVPFEAVSEIQIKTGGYGAEFGRSLGGVANVITKKGSNDWKFGGNIIWSPDEGRAPTLRSLRDAGTATWNLVPVPGYANRTIGNIYASGPILKDRLFFYALVQGLDATTKAYGNTTQTEAVEDQPQYLAKIDWNITDSHHFELTYFSDEAETVTTTYRSPQSFKTPRTTRVGGIINTRGGENYIGKWTGYLTDNFTLSALYGVGKYSRQDSPDPTSARDDCPVVQDQRAPVAVSYGCWVAANWVPKGTGDKRTAWRIDGEWALGDHTVRFGLDNETFDSVDGTERSGPEKTGYIITNLANGGTLANGYTNVSGSTIAVVNAREFHNGGTFSTENKAWYIEDNWQVTDNFIANLGIRNESFTNLNAAGLPFIEIKNTWAPRLGFSWDVHGDSSTKIFGTAGRYYIPVYSNTNVRLSGSETDITTYYQWTGTFAGDAAQRPGLGAQLGPVRVTSDGSTPNPLTVVDPNLKPLFQDEYILGFQQQVSSDWAVGVRAIYRSLKSNMDDYCSYDFPYNWAVGAGYSTADADTIASTVNHCFLMNPGTDLTANVDFGSGTLTPVTIPKAALGLPDPKRTYKALEFFFERAWDGKWYMQGSYTFAKSIGNTEGYVKSDIGQDDAGITQDFDYPGLTEGTYGYLPNDRRHSLKVFGAYQINDQWRVGGNFIMQSGRPKNCLGFYSGTFNPEAIGYGASSFYCNRVLGSRGDRGTLDWSRELSFQVTYEPTWAEGLRISADVFNVFNERTVTSINERGESAAGTVSPNYEQPLSIQQPRSFRLTLEYDFK</sequence>
<evidence type="ECO:0000256" key="5">
    <source>
        <dbReference type="ARBA" id="ARBA00023136"/>
    </source>
</evidence>
<feature type="chain" id="PRO_5001869116" evidence="7">
    <location>
        <begin position="30"/>
        <end position="987"/>
    </location>
</feature>
<keyword evidence="3" id="KW-1134">Transmembrane beta strand</keyword>
<dbReference type="PATRIC" id="fig|1121015.4.peg.1393"/>
<dbReference type="EMBL" id="AVCI01000005">
    <property type="protein sequence ID" value="KFN43504.1"/>
    <property type="molecule type" value="Genomic_DNA"/>
</dbReference>
<evidence type="ECO:0000256" key="7">
    <source>
        <dbReference type="SAM" id="SignalP"/>
    </source>
</evidence>
<dbReference type="eggNOG" id="COG4771">
    <property type="taxonomic scope" value="Bacteria"/>
</dbReference>
<evidence type="ECO:0000256" key="2">
    <source>
        <dbReference type="ARBA" id="ARBA00022448"/>
    </source>
</evidence>
<dbReference type="GO" id="GO:0044718">
    <property type="term" value="P:siderophore transmembrane transport"/>
    <property type="evidence" value="ECO:0007669"/>
    <property type="project" value="TreeGrafter"/>
</dbReference>
<feature type="domain" description="TonB-dependent receptor plug" evidence="8">
    <location>
        <begin position="135"/>
        <end position="234"/>
    </location>
</feature>
<evidence type="ECO:0000313" key="11">
    <source>
        <dbReference type="Proteomes" id="UP000029385"/>
    </source>
</evidence>
<dbReference type="PANTHER" id="PTHR30069:SF46">
    <property type="entry name" value="OAR PROTEIN"/>
    <property type="match status" value="1"/>
</dbReference>